<protein>
    <recommendedName>
        <fullName evidence="1">glutamate--cysteine ligase</fullName>
        <ecNumber evidence="1">6.3.2.2</ecNumber>
    </recommendedName>
</protein>
<dbReference type="GO" id="GO:0004357">
    <property type="term" value="F:glutamate-cysteine ligase activity"/>
    <property type="evidence" value="ECO:0007669"/>
    <property type="project" value="UniProtKB-EC"/>
</dbReference>
<dbReference type="Pfam" id="PF04107">
    <property type="entry name" value="GCS2"/>
    <property type="match status" value="1"/>
</dbReference>
<keyword evidence="3" id="KW-0547">Nucleotide-binding</keyword>
<dbReference type="SUPFAM" id="SSF55931">
    <property type="entry name" value="Glutamine synthetase/guanido kinase"/>
    <property type="match status" value="1"/>
</dbReference>
<accession>A0A381PXS6</accession>
<proteinExistence type="predicted"/>
<dbReference type="AlphaFoldDB" id="A0A381PXS6"/>
<evidence type="ECO:0000313" key="5">
    <source>
        <dbReference type="EMBL" id="SUZ71892.1"/>
    </source>
</evidence>
<dbReference type="InterPro" id="IPR006336">
    <property type="entry name" value="GCS2"/>
</dbReference>
<dbReference type="EMBL" id="UINC01001137">
    <property type="protein sequence ID" value="SUZ71892.1"/>
    <property type="molecule type" value="Genomic_DNA"/>
</dbReference>
<dbReference type="PANTHER" id="PTHR34378">
    <property type="entry name" value="GLUTAMATE--CYSTEINE LIGASE, CHLOROPLASTIC"/>
    <property type="match status" value="1"/>
</dbReference>
<dbReference type="EC" id="6.3.2.2" evidence="1"/>
<reference evidence="5" key="1">
    <citation type="submission" date="2018-05" db="EMBL/GenBank/DDBJ databases">
        <authorList>
            <person name="Lanie J.A."/>
            <person name="Ng W.-L."/>
            <person name="Kazmierczak K.M."/>
            <person name="Andrzejewski T.M."/>
            <person name="Davidsen T.M."/>
            <person name="Wayne K.J."/>
            <person name="Tettelin H."/>
            <person name="Glass J.I."/>
            <person name="Rusch D."/>
            <person name="Podicherti R."/>
            <person name="Tsui H.-C.T."/>
            <person name="Winkler M.E."/>
        </authorList>
    </citation>
    <scope>NUCLEOTIDE SEQUENCE</scope>
</reference>
<dbReference type="InterPro" id="IPR035434">
    <property type="entry name" value="GCL_bact_plant"/>
</dbReference>
<gene>
    <name evidence="5" type="ORF">METZ01_LOCUS24746</name>
</gene>
<organism evidence="5">
    <name type="scientific">marine metagenome</name>
    <dbReference type="NCBI Taxonomy" id="408172"/>
    <lineage>
        <taxon>unclassified sequences</taxon>
        <taxon>metagenomes</taxon>
        <taxon>ecological metagenomes</taxon>
    </lineage>
</organism>
<name>A0A381PXS6_9ZZZZ</name>
<sequence>MNISDRIKSAILSKVVEPKDRRIGVEEECIIYTADLRRLPVNPCDEFSASDLLISMNENSHGNGIYTLEPGGQLEWSSPPYKNLNDLSNAFNRHRTLLELIATEHGLRILDLGVEPNYVPDDIDLINQLKYQLMDKNMERRGTLGKWMMRNTASIQVNYDITSAQDLEEMVFVADCLQPVCAYLFANSPFQNGKPVGKENIRNVIWENTDESRCRNLIDHGIDSPQGLIDKYIGYIMTVPGIFQLDENGEIEDTDQTLGERLNEIDNLDQLRVDDIQAALHQIFTNVRLKNLVEVRGADRPPLDYEIAPVAFWTGLLTEKSVRDEVLSVVIKWPLNDRHDWNKAAYRLDSSQPGPDGKSYGEWNEWIGEMALKGLESRGLNESHLFQSFFNIVLEKGPFGFQTQRAFELSDALLKDFIFESETLA</sequence>
<keyword evidence="2" id="KW-0436">Ligase</keyword>
<evidence type="ECO:0000256" key="1">
    <source>
        <dbReference type="ARBA" id="ARBA00012220"/>
    </source>
</evidence>
<dbReference type="PANTHER" id="PTHR34378:SF1">
    <property type="entry name" value="GLUTAMATE--CYSTEINE LIGASE, CHLOROPLASTIC"/>
    <property type="match status" value="1"/>
</dbReference>
<dbReference type="GO" id="GO:0006750">
    <property type="term" value="P:glutathione biosynthetic process"/>
    <property type="evidence" value="ECO:0007669"/>
    <property type="project" value="InterPro"/>
</dbReference>
<dbReference type="Gene3D" id="3.30.590.20">
    <property type="match status" value="1"/>
</dbReference>
<evidence type="ECO:0000256" key="3">
    <source>
        <dbReference type="ARBA" id="ARBA00022741"/>
    </source>
</evidence>
<dbReference type="GO" id="GO:0005524">
    <property type="term" value="F:ATP binding"/>
    <property type="evidence" value="ECO:0007669"/>
    <property type="project" value="UniProtKB-KW"/>
</dbReference>
<keyword evidence="4" id="KW-0067">ATP-binding</keyword>
<evidence type="ECO:0000256" key="4">
    <source>
        <dbReference type="ARBA" id="ARBA00022840"/>
    </source>
</evidence>
<evidence type="ECO:0000256" key="2">
    <source>
        <dbReference type="ARBA" id="ARBA00022598"/>
    </source>
</evidence>
<dbReference type="InterPro" id="IPR014746">
    <property type="entry name" value="Gln_synth/guanido_kin_cat_dom"/>
</dbReference>